<comment type="pathway">
    <text evidence="1">Protein modification; protein ubiquitination.</text>
</comment>
<dbReference type="GO" id="GO:0008270">
    <property type="term" value="F:zinc ion binding"/>
    <property type="evidence" value="ECO:0007669"/>
    <property type="project" value="UniProtKB-KW"/>
</dbReference>
<evidence type="ECO:0000313" key="7">
    <source>
        <dbReference type="EMBL" id="KAD4889048.1"/>
    </source>
</evidence>
<reference evidence="7 8" key="1">
    <citation type="submission" date="2019-05" db="EMBL/GenBank/DDBJ databases">
        <title>Mikania micrantha, genome provides insights into the molecular mechanism of rapid growth.</title>
        <authorList>
            <person name="Liu B."/>
        </authorList>
    </citation>
    <scope>NUCLEOTIDE SEQUENCE [LARGE SCALE GENOMIC DNA]</scope>
    <source>
        <strain evidence="7">NLD-2019</strain>
        <tissue evidence="7">Leaf</tissue>
    </source>
</reference>
<dbReference type="GO" id="GO:0009751">
    <property type="term" value="P:response to salicylic acid"/>
    <property type="evidence" value="ECO:0007669"/>
    <property type="project" value="UniProtKB-ARBA"/>
</dbReference>
<dbReference type="EMBL" id="SZYD01000011">
    <property type="protein sequence ID" value="KAD4889048.1"/>
    <property type="molecule type" value="Genomic_DNA"/>
</dbReference>
<dbReference type="InterPro" id="IPR044513">
    <property type="entry name" value="BT1/2/3/4/5"/>
</dbReference>
<evidence type="ECO:0000256" key="2">
    <source>
        <dbReference type="ARBA" id="ARBA00022723"/>
    </source>
</evidence>
<dbReference type="GO" id="GO:0009725">
    <property type="term" value="P:response to hormone"/>
    <property type="evidence" value="ECO:0007669"/>
    <property type="project" value="UniProtKB-ARBA"/>
</dbReference>
<dbReference type="InterPro" id="IPR000210">
    <property type="entry name" value="BTB/POZ_dom"/>
</dbReference>
<dbReference type="Gene3D" id="1.25.40.420">
    <property type="match status" value="1"/>
</dbReference>
<dbReference type="GO" id="GO:0042542">
    <property type="term" value="P:response to hydrogen peroxide"/>
    <property type="evidence" value="ECO:0007669"/>
    <property type="project" value="UniProtKB-ARBA"/>
</dbReference>
<protein>
    <recommendedName>
        <fullName evidence="6">BTB domain-containing protein</fullName>
    </recommendedName>
</protein>
<dbReference type="SMART" id="SM00225">
    <property type="entry name" value="BTB"/>
    <property type="match status" value="1"/>
</dbReference>
<dbReference type="Gene3D" id="1.20.1020.10">
    <property type="entry name" value="TAZ domain"/>
    <property type="match status" value="1"/>
</dbReference>
<keyword evidence="2" id="KW-0479">Metal-binding</keyword>
<dbReference type="FunFam" id="1.25.40.420:FF:000012">
    <property type="entry name" value="BTB/POZ and TAZ domain-containing protein 2"/>
    <property type="match status" value="1"/>
</dbReference>
<dbReference type="GO" id="GO:0005516">
    <property type="term" value="F:calmodulin binding"/>
    <property type="evidence" value="ECO:0007669"/>
    <property type="project" value="UniProtKB-ARBA"/>
</dbReference>
<accession>A0A5N6NLR2</accession>
<dbReference type="Pfam" id="PF00651">
    <property type="entry name" value="BTB"/>
    <property type="match status" value="1"/>
</dbReference>
<dbReference type="PROSITE" id="PS50097">
    <property type="entry name" value="BTB"/>
    <property type="match status" value="1"/>
</dbReference>
<dbReference type="InterPro" id="IPR011333">
    <property type="entry name" value="SKP1/BTB/POZ_sf"/>
</dbReference>
<dbReference type="Pfam" id="PF02135">
    <property type="entry name" value="zf-TAZ"/>
    <property type="match status" value="1"/>
</dbReference>
<dbReference type="CDD" id="cd14733">
    <property type="entry name" value="BACK"/>
    <property type="match status" value="1"/>
</dbReference>
<dbReference type="GO" id="GO:0005634">
    <property type="term" value="C:nucleus"/>
    <property type="evidence" value="ECO:0007669"/>
    <property type="project" value="TreeGrafter"/>
</dbReference>
<sequence length="354" mass="40459">MCRRPASPTESDGVSGESTEIYIQIVTSGGRRIPVHASILASASTVFEALSYEKTIPIAGVPCDAVVVFVGFLYSGRCSEEDMKKYGIHLLALSHVYLIPKLKSLCTKALIERLTIENVIDVLQLARLCDAPDLYLKCMKFVSTKFKTVEATEGWKFLQTNDPFFELEILQFIDDTESRRKISRRHRKEQSLYFELSEAMDCLEHICTEGCINVGPYDMKPRKIRAPCNKFSTCQGLQLSIQHFANCKKRVNGGCVRCKRMWQLFKLHASICELPDSVCRVPLCRRFKVRGGEEIKNKKEKERWELLVKKVVVARATSSLLLPKRKRVEEEARPAACREVNNHHNHNYNRNLIC</sequence>
<keyword evidence="5" id="KW-0862">Zinc</keyword>
<evidence type="ECO:0000256" key="1">
    <source>
        <dbReference type="ARBA" id="ARBA00004906"/>
    </source>
</evidence>
<evidence type="ECO:0000259" key="6">
    <source>
        <dbReference type="PROSITE" id="PS50097"/>
    </source>
</evidence>
<dbReference type="FunFam" id="1.20.1020.10:FF:000004">
    <property type="entry name" value="BTB/POZ and TAZ domain-containing protein 2"/>
    <property type="match status" value="1"/>
</dbReference>
<feature type="domain" description="BTB" evidence="6">
    <location>
        <begin position="19"/>
        <end position="82"/>
    </location>
</feature>
<keyword evidence="8" id="KW-1185">Reference proteome</keyword>
<keyword evidence="4" id="KW-0833">Ubl conjugation pathway</keyword>
<dbReference type="InterPro" id="IPR035898">
    <property type="entry name" value="TAZ_dom_sf"/>
</dbReference>
<evidence type="ECO:0000256" key="3">
    <source>
        <dbReference type="ARBA" id="ARBA00022771"/>
    </source>
</evidence>
<keyword evidence="3" id="KW-0863">Zinc-finger</keyword>
<dbReference type="OrthoDB" id="6359816at2759"/>
<evidence type="ECO:0000256" key="4">
    <source>
        <dbReference type="ARBA" id="ARBA00022786"/>
    </source>
</evidence>
<proteinExistence type="predicted"/>
<comment type="caution">
    <text evidence="7">The sequence shown here is derived from an EMBL/GenBank/DDBJ whole genome shotgun (WGS) entry which is preliminary data.</text>
</comment>
<dbReference type="SMART" id="SM00551">
    <property type="entry name" value="ZnF_TAZ"/>
    <property type="match status" value="1"/>
</dbReference>
<dbReference type="SUPFAM" id="SSF54695">
    <property type="entry name" value="POZ domain"/>
    <property type="match status" value="1"/>
</dbReference>
<dbReference type="SUPFAM" id="SSF57933">
    <property type="entry name" value="TAZ domain"/>
    <property type="match status" value="1"/>
</dbReference>
<organism evidence="7 8">
    <name type="scientific">Mikania micrantha</name>
    <name type="common">bitter vine</name>
    <dbReference type="NCBI Taxonomy" id="192012"/>
    <lineage>
        <taxon>Eukaryota</taxon>
        <taxon>Viridiplantae</taxon>
        <taxon>Streptophyta</taxon>
        <taxon>Embryophyta</taxon>
        <taxon>Tracheophyta</taxon>
        <taxon>Spermatophyta</taxon>
        <taxon>Magnoliopsida</taxon>
        <taxon>eudicotyledons</taxon>
        <taxon>Gunneridae</taxon>
        <taxon>Pentapetalae</taxon>
        <taxon>asterids</taxon>
        <taxon>campanulids</taxon>
        <taxon>Asterales</taxon>
        <taxon>Asteraceae</taxon>
        <taxon>Asteroideae</taxon>
        <taxon>Heliantheae alliance</taxon>
        <taxon>Eupatorieae</taxon>
        <taxon>Mikania</taxon>
    </lineage>
</organism>
<evidence type="ECO:0000256" key="5">
    <source>
        <dbReference type="ARBA" id="ARBA00022833"/>
    </source>
</evidence>
<name>A0A5N6NLR2_9ASTR</name>
<dbReference type="Proteomes" id="UP000326396">
    <property type="component" value="Linkage Group LG19"/>
</dbReference>
<gene>
    <name evidence="7" type="ORF">E3N88_21121</name>
</gene>
<dbReference type="InterPro" id="IPR000197">
    <property type="entry name" value="Znf_TAZ"/>
</dbReference>
<evidence type="ECO:0000313" key="8">
    <source>
        <dbReference type="Proteomes" id="UP000326396"/>
    </source>
</evidence>
<dbReference type="AlphaFoldDB" id="A0A5N6NLR2"/>
<dbReference type="Gene3D" id="3.30.710.10">
    <property type="entry name" value="Potassium Channel Kv1.1, Chain A"/>
    <property type="match status" value="1"/>
</dbReference>
<dbReference type="PANTHER" id="PTHR46287">
    <property type="entry name" value="BTB/POZ AND TAZ DOMAIN-CONTAINING PROTEIN 3-RELATED"/>
    <property type="match status" value="1"/>
</dbReference>
<dbReference type="PANTHER" id="PTHR46287:SF19">
    <property type="entry name" value="CHROMATIN REMODELING &amp; TRANSCRIPTION REGULATOR BTB-POZ FAMILY"/>
    <property type="match status" value="1"/>
</dbReference>
<dbReference type="GO" id="GO:0006355">
    <property type="term" value="P:regulation of DNA-templated transcription"/>
    <property type="evidence" value="ECO:0007669"/>
    <property type="project" value="UniProtKB-ARBA"/>
</dbReference>